<reference evidence="2 3" key="1">
    <citation type="submission" date="2020-08" db="EMBL/GenBank/DDBJ databases">
        <title>Genomic Encyclopedia of Type Strains, Phase III (KMG-III): the genomes of soil and plant-associated and newly described type strains.</title>
        <authorList>
            <person name="Whitman W."/>
        </authorList>
    </citation>
    <scope>NUCLEOTIDE SEQUENCE [LARGE SCALE GENOMIC DNA]</scope>
    <source>
        <strain evidence="2 3">CECT 8571</strain>
    </source>
</reference>
<proteinExistence type="predicted"/>
<dbReference type="AlphaFoldDB" id="A0A839UQB4"/>
<dbReference type="SUPFAM" id="SSF54975">
    <property type="entry name" value="Acylphosphatase/BLUF domain-like"/>
    <property type="match status" value="1"/>
</dbReference>
<dbReference type="SMART" id="SM01034">
    <property type="entry name" value="BLUF"/>
    <property type="match status" value="1"/>
</dbReference>
<dbReference type="Pfam" id="PF04940">
    <property type="entry name" value="BLUF"/>
    <property type="match status" value="1"/>
</dbReference>
<dbReference type="EMBL" id="JACHXZ010000001">
    <property type="protein sequence ID" value="MBB3167555.1"/>
    <property type="molecule type" value="Genomic_DNA"/>
</dbReference>
<dbReference type="GO" id="GO:0009882">
    <property type="term" value="F:blue light photoreceptor activity"/>
    <property type="evidence" value="ECO:0007669"/>
    <property type="project" value="InterPro"/>
</dbReference>
<sequence>MSGNLCTLAYVSRATTPFTDEDLTNLLSLSRNKNELRGITGMLLYCSGSFFQIIEGPQLAIDQLYDTLLGDKRHCDIRRLIYRDAQARAFSKWSMAFKHFDGAAAVSVDGFSEFLDNGTVEIAENRPELMAMINMFVSLFDDHHKPVR</sequence>
<dbReference type="GO" id="GO:0071949">
    <property type="term" value="F:FAD binding"/>
    <property type="evidence" value="ECO:0007669"/>
    <property type="project" value="InterPro"/>
</dbReference>
<name>A0A839UQB4_9GAMM</name>
<dbReference type="Proteomes" id="UP000559987">
    <property type="component" value="Unassembled WGS sequence"/>
</dbReference>
<accession>A0A839UQB4</accession>
<evidence type="ECO:0000313" key="2">
    <source>
        <dbReference type="EMBL" id="MBB3167555.1"/>
    </source>
</evidence>
<gene>
    <name evidence="2" type="ORF">FHS30_000731</name>
</gene>
<keyword evidence="3" id="KW-1185">Reference proteome</keyword>
<evidence type="ECO:0000259" key="1">
    <source>
        <dbReference type="PROSITE" id="PS50925"/>
    </source>
</evidence>
<organism evidence="2 3">
    <name type="scientific">Simiduia aestuariiviva</name>
    <dbReference type="NCBI Taxonomy" id="1510459"/>
    <lineage>
        <taxon>Bacteria</taxon>
        <taxon>Pseudomonadati</taxon>
        <taxon>Pseudomonadota</taxon>
        <taxon>Gammaproteobacteria</taxon>
        <taxon>Cellvibrionales</taxon>
        <taxon>Cellvibrionaceae</taxon>
        <taxon>Simiduia</taxon>
    </lineage>
</organism>
<dbReference type="PROSITE" id="PS50925">
    <property type="entry name" value="BLUF"/>
    <property type="match status" value="1"/>
</dbReference>
<feature type="domain" description="BLUF" evidence="1">
    <location>
        <begin position="5"/>
        <end position="96"/>
    </location>
</feature>
<dbReference type="InterPro" id="IPR036046">
    <property type="entry name" value="Acylphosphatase-like_dom_sf"/>
</dbReference>
<protein>
    <recommendedName>
        <fullName evidence="1">BLUF domain-containing protein</fullName>
    </recommendedName>
</protein>
<dbReference type="RefSeq" id="WP_183908377.1">
    <property type="nucleotide sequence ID" value="NZ_JACHXZ010000001.1"/>
</dbReference>
<dbReference type="Gene3D" id="3.30.70.100">
    <property type="match status" value="1"/>
</dbReference>
<evidence type="ECO:0000313" key="3">
    <source>
        <dbReference type="Proteomes" id="UP000559987"/>
    </source>
</evidence>
<comment type="caution">
    <text evidence="2">The sequence shown here is derived from an EMBL/GenBank/DDBJ whole genome shotgun (WGS) entry which is preliminary data.</text>
</comment>
<dbReference type="InterPro" id="IPR007024">
    <property type="entry name" value="BLUF_domain"/>
</dbReference>